<dbReference type="Pfam" id="PF00440">
    <property type="entry name" value="TetR_N"/>
    <property type="match status" value="1"/>
</dbReference>
<evidence type="ECO:0000313" key="5">
    <source>
        <dbReference type="Proteomes" id="UP000051679"/>
    </source>
</evidence>
<proteinExistence type="predicted"/>
<reference evidence="4 5" key="1">
    <citation type="journal article" date="2015" name="Genome Announc.">
        <title>Expanding the biotechnology potential of lactobacilli through comparative genomics of 213 strains and associated genera.</title>
        <authorList>
            <person name="Sun Z."/>
            <person name="Harris H.M."/>
            <person name="McCann A."/>
            <person name="Guo C."/>
            <person name="Argimon S."/>
            <person name="Zhang W."/>
            <person name="Yang X."/>
            <person name="Jeffery I.B."/>
            <person name="Cooney J.C."/>
            <person name="Kagawa T.F."/>
            <person name="Liu W."/>
            <person name="Song Y."/>
            <person name="Salvetti E."/>
            <person name="Wrobel A."/>
            <person name="Rasinkangas P."/>
            <person name="Parkhill J."/>
            <person name="Rea M.C."/>
            <person name="O'Sullivan O."/>
            <person name="Ritari J."/>
            <person name="Douillard F.P."/>
            <person name="Paul Ross R."/>
            <person name="Yang R."/>
            <person name="Briner A.E."/>
            <person name="Felis G.E."/>
            <person name="de Vos W.M."/>
            <person name="Barrangou R."/>
            <person name="Klaenhammer T.R."/>
            <person name="Caufield P.W."/>
            <person name="Cui Y."/>
            <person name="Zhang H."/>
            <person name="O'Toole P.W."/>
        </authorList>
    </citation>
    <scope>NUCLEOTIDE SEQUENCE [LARGE SCALE GENOMIC DNA]</scope>
    <source>
        <strain evidence="4 5">DSM 20505</strain>
    </source>
</reference>
<gene>
    <name evidence="4" type="ORF">FC18_GL001149</name>
</gene>
<feature type="domain" description="HTH tetR-type" evidence="3">
    <location>
        <begin position="9"/>
        <end position="69"/>
    </location>
</feature>
<comment type="caution">
    <text evidence="4">The sequence shown here is derived from an EMBL/GenBank/DDBJ whole genome shotgun (WGS) entry which is preliminary data.</text>
</comment>
<dbReference type="Proteomes" id="UP000051679">
    <property type="component" value="Unassembled WGS sequence"/>
</dbReference>
<evidence type="ECO:0000259" key="3">
    <source>
        <dbReference type="PROSITE" id="PS50977"/>
    </source>
</evidence>
<dbReference type="PANTHER" id="PTHR43479:SF11">
    <property type="entry name" value="ACREF_ENVCD OPERON REPRESSOR-RELATED"/>
    <property type="match status" value="1"/>
</dbReference>
<dbReference type="PROSITE" id="PS50977">
    <property type="entry name" value="HTH_TETR_2"/>
    <property type="match status" value="1"/>
</dbReference>
<dbReference type="InterPro" id="IPR009057">
    <property type="entry name" value="Homeodomain-like_sf"/>
</dbReference>
<feature type="DNA-binding region" description="H-T-H motif" evidence="2">
    <location>
        <begin position="32"/>
        <end position="51"/>
    </location>
</feature>
<evidence type="ECO:0000313" key="4">
    <source>
        <dbReference type="EMBL" id="KRM55644.1"/>
    </source>
</evidence>
<dbReference type="RefSeq" id="WP_056975597.1">
    <property type="nucleotide sequence ID" value="NZ_AYYO01000016.1"/>
</dbReference>
<dbReference type="Gene3D" id="1.10.10.60">
    <property type="entry name" value="Homeodomain-like"/>
    <property type="match status" value="1"/>
</dbReference>
<dbReference type="PRINTS" id="PR00455">
    <property type="entry name" value="HTHTETR"/>
</dbReference>
<keyword evidence="5" id="KW-1185">Reference proteome</keyword>
<evidence type="ECO:0000256" key="1">
    <source>
        <dbReference type="ARBA" id="ARBA00023125"/>
    </source>
</evidence>
<dbReference type="PATRIC" id="fig|1291052.5.peg.1167"/>
<dbReference type="SUPFAM" id="SSF48498">
    <property type="entry name" value="Tetracyclin repressor-like, C-terminal domain"/>
    <property type="match status" value="1"/>
</dbReference>
<dbReference type="STRING" id="1291052.FC18_GL001149"/>
<dbReference type="PANTHER" id="PTHR43479">
    <property type="entry name" value="ACREF/ENVCD OPERON REPRESSOR-RELATED"/>
    <property type="match status" value="1"/>
</dbReference>
<dbReference type="InterPro" id="IPR001647">
    <property type="entry name" value="HTH_TetR"/>
</dbReference>
<keyword evidence="1 2" id="KW-0238">DNA-binding</keyword>
<protein>
    <submittedName>
        <fullName evidence="4">Putative transcription regulator (Putative)</fullName>
    </submittedName>
</protein>
<organism evidence="4 5">
    <name type="scientific">Lacticaseibacillus sharpeae JCM 1186 = DSM 20505</name>
    <dbReference type="NCBI Taxonomy" id="1291052"/>
    <lineage>
        <taxon>Bacteria</taxon>
        <taxon>Bacillati</taxon>
        <taxon>Bacillota</taxon>
        <taxon>Bacilli</taxon>
        <taxon>Lactobacillales</taxon>
        <taxon>Lactobacillaceae</taxon>
        <taxon>Lacticaseibacillus</taxon>
    </lineage>
</organism>
<dbReference type="EMBL" id="AYYO01000016">
    <property type="protein sequence ID" value="KRM55644.1"/>
    <property type="molecule type" value="Genomic_DNA"/>
</dbReference>
<accession>A0A0R1ZXJ0</accession>
<dbReference type="InterPro" id="IPR036271">
    <property type="entry name" value="Tet_transcr_reg_TetR-rel_C_sf"/>
</dbReference>
<dbReference type="GO" id="GO:0003677">
    <property type="term" value="F:DNA binding"/>
    <property type="evidence" value="ECO:0007669"/>
    <property type="project" value="UniProtKB-UniRule"/>
</dbReference>
<dbReference type="SUPFAM" id="SSF46689">
    <property type="entry name" value="Homeodomain-like"/>
    <property type="match status" value="1"/>
</dbReference>
<name>A0A0R1ZXJ0_9LACO</name>
<dbReference type="AlphaFoldDB" id="A0A0R1ZXJ0"/>
<dbReference type="OrthoDB" id="9780939at2"/>
<sequence length="212" mass="24066">MTKAAPRDPDKEERIFSAAMHIFASRGYQNAKTDDIVTQAGVSKGLLFHYFGSKANLYVETVKRAYRVIEDVADYSVWQNAPDLTTMITSALKYKIQLQMQYPDEFAMAIAAYTNNATLPQKMQDELGNIWSSQLTTSVPMLTKPVIERMHLRDDVEPETVMELMSAISLIIGEKAKARLQANPHLPISELEDFVDETKKYMDVLIHGFQKQ</sequence>
<dbReference type="Gene3D" id="1.10.357.10">
    <property type="entry name" value="Tetracycline Repressor, domain 2"/>
    <property type="match status" value="1"/>
</dbReference>
<dbReference type="InterPro" id="IPR050624">
    <property type="entry name" value="HTH-type_Tx_Regulator"/>
</dbReference>
<evidence type="ECO:0000256" key="2">
    <source>
        <dbReference type="PROSITE-ProRule" id="PRU00335"/>
    </source>
</evidence>